<keyword evidence="1" id="KW-0812">Transmembrane</keyword>
<evidence type="ECO:0000313" key="2">
    <source>
        <dbReference type="EMBL" id="AYV86600.1"/>
    </source>
</evidence>
<feature type="transmembrane region" description="Helical" evidence="1">
    <location>
        <begin position="266"/>
        <end position="287"/>
    </location>
</feature>
<protein>
    <submittedName>
        <fullName evidence="2">Uncharacterized protein</fullName>
    </submittedName>
</protein>
<dbReference type="EMBL" id="MK072510">
    <property type="protein sequence ID" value="AYV86600.1"/>
    <property type="molecule type" value="Genomic_DNA"/>
</dbReference>
<name>A0A3G5AHG3_9VIRU</name>
<gene>
    <name evidence="2" type="ORF">Sylvanvirus4_14</name>
</gene>
<organism evidence="2">
    <name type="scientific">Sylvanvirus sp</name>
    <dbReference type="NCBI Taxonomy" id="2487774"/>
    <lineage>
        <taxon>Viruses</taxon>
    </lineage>
</organism>
<keyword evidence="1" id="KW-0472">Membrane</keyword>
<evidence type="ECO:0000256" key="1">
    <source>
        <dbReference type="SAM" id="Phobius"/>
    </source>
</evidence>
<keyword evidence="1" id="KW-1133">Transmembrane helix</keyword>
<feature type="transmembrane region" description="Helical" evidence="1">
    <location>
        <begin position="50"/>
        <end position="70"/>
    </location>
</feature>
<feature type="transmembrane region" description="Helical" evidence="1">
    <location>
        <begin position="122"/>
        <end position="141"/>
    </location>
</feature>
<proteinExistence type="predicted"/>
<accession>A0A3G5AHG3</accession>
<sequence length="300" mass="34707">MQRASALSLSLQHVYQERPYMEWKEWKDSKRVTEVYGVGIVWYQRYHESLQLLCIYLSTISLVSLIPHFVQGTIPFEGQVVYDVYEMNNQTVSLTDATGSGVADVAFLLTTGSYKPETIPYIYAYMTLFLLGLVIHPYLYLRYLTNNHPSVSEDPFYEDPFDHDELYLRDEKDWDIQEDAKHNEGMIGIQLVNEIQPVDSITSASMPLSITDRAQQWSCSKYKRNLLSIFVFILILVVYGVCLWVLQSNLYNSFYQQESTSSLSVHIGISLLLSVIQASTDFLWMMVCEGLRKIEQHNNQ</sequence>
<feature type="transmembrane region" description="Helical" evidence="1">
    <location>
        <begin position="226"/>
        <end position="246"/>
    </location>
</feature>
<reference evidence="2" key="1">
    <citation type="submission" date="2018-10" db="EMBL/GenBank/DDBJ databases">
        <title>Hidden diversity of soil giant viruses.</title>
        <authorList>
            <person name="Schulz F."/>
            <person name="Alteio L."/>
            <person name="Goudeau D."/>
            <person name="Ryan E.M."/>
            <person name="Malmstrom R.R."/>
            <person name="Blanchard J."/>
            <person name="Woyke T."/>
        </authorList>
    </citation>
    <scope>NUCLEOTIDE SEQUENCE</scope>
    <source>
        <strain evidence="2">SYV1</strain>
    </source>
</reference>